<dbReference type="SUPFAM" id="SSF52540">
    <property type="entry name" value="P-loop containing nucleoside triphosphate hydrolases"/>
    <property type="match status" value="1"/>
</dbReference>
<dbReference type="InterPro" id="IPR011604">
    <property type="entry name" value="PDDEXK-like_dom_sf"/>
</dbReference>
<evidence type="ECO:0000313" key="3">
    <source>
        <dbReference type="Proteomes" id="UP000005555"/>
    </source>
</evidence>
<feature type="domain" description="PD-(D/E)XK endonuclease-like" evidence="1">
    <location>
        <begin position="637"/>
        <end position="881"/>
    </location>
</feature>
<name>Q1YTF1_9GAMM</name>
<dbReference type="STRING" id="314287.GB2207_01992"/>
<dbReference type="eggNOG" id="COG3857">
    <property type="taxonomic scope" value="Bacteria"/>
</dbReference>
<dbReference type="InterPro" id="IPR038726">
    <property type="entry name" value="PDDEXK_AddAB-type"/>
</dbReference>
<dbReference type="EMBL" id="AAPI01000002">
    <property type="protein sequence ID" value="EAS47536.1"/>
    <property type="molecule type" value="Genomic_DNA"/>
</dbReference>
<organism evidence="2 3">
    <name type="scientific">gamma proteobacterium HTCC2207</name>
    <dbReference type="NCBI Taxonomy" id="314287"/>
    <lineage>
        <taxon>Bacteria</taxon>
        <taxon>Pseudomonadati</taxon>
        <taxon>Pseudomonadota</taxon>
        <taxon>Gammaproteobacteria</taxon>
        <taxon>Cellvibrionales</taxon>
        <taxon>Porticoccaceae</taxon>
        <taxon>SAR92 clade</taxon>
    </lineage>
</organism>
<dbReference type="Pfam" id="PF12705">
    <property type="entry name" value="PDDEXK_1"/>
    <property type="match status" value="1"/>
</dbReference>
<dbReference type="HOGENOM" id="CLU_014693_0_0_6"/>
<proteinExistence type="predicted"/>
<dbReference type="OrthoDB" id="9761147at2"/>
<evidence type="ECO:0000259" key="1">
    <source>
        <dbReference type="Pfam" id="PF12705"/>
    </source>
</evidence>
<gene>
    <name evidence="2" type="ORF">GB2207_01992</name>
</gene>
<keyword evidence="3" id="KW-1185">Reference proteome</keyword>
<dbReference type="AlphaFoldDB" id="Q1YTF1"/>
<reference evidence="2 3" key="1">
    <citation type="submission" date="2006-03" db="EMBL/GenBank/DDBJ databases">
        <authorList>
            <person name="Giovannoni S.J."/>
            <person name="Cho J.-C."/>
            <person name="Ferriera S."/>
            <person name="Johnson J."/>
            <person name="Kravitz S."/>
            <person name="Halpern A."/>
            <person name="Remington K."/>
            <person name="Beeson K."/>
            <person name="Tran B."/>
            <person name="Rogers Y.-H."/>
            <person name="Friedman R."/>
            <person name="Venter J.C."/>
        </authorList>
    </citation>
    <scope>NUCLEOTIDE SEQUENCE [LARGE SCALE GENOMIC DNA]</scope>
    <source>
        <strain evidence="2 3">HTCC2207</strain>
    </source>
</reference>
<dbReference type="Gene3D" id="3.90.320.10">
    <property type="match status" value="1"/>
</dbReference>
<accession>Q1YTF1</accession>
<evidence type="ECO:0000313" key="2">
    <source>
        <dbReference type="EMBL" id="EAS47536.1"/>
    </source>
</evidence>
<comment type="caution">
    <text evidence="2">The sequence shown here is derived from an EMBL/GenBank/DDBJ whole genome shotgun (WGS) entry which is preliminary data.</text>
</comment>
<dbReference type="Proteomes" id="UP000005555">
    <property type="component" value="Unassembled WGS sequence"/>
</dbReference>
<dbReference type="NCBIfam" id="TIGR03623">
    <property type="entry name" value="probable DNA repair protein"/>
    <property type="match status" value="1"/>
</dbReference>
<sequence length="923" mass="104386">MLPALIDISLFRDAIERDCLILTPNQRLAAKITQAWGEQISADLTQSCSAWKQPRVYSVDHWLRACWDELQDQNHSLVRGLAIVGTQQSRYYWERAIADDGLEQPVNFVKLAGDTLKALENWNLRADQVPGENPSVEYFKRWSGRFDELLRRNKLLTIQRSWQLVGQGFDCSALNREAEIMVYGFQSTPPLQAALIATASSQVTRLESVNSSTEVVRIEAEDSPQELRLAASWAAQQLKINPEQRIGIVVPELNSSLQRVARVVNEALNTVDNNTSLENPDGVKVIANISAGTALRDTPMVHSALLMIGLLKDKRPLSEWLHLLYSPYSAFDQLPLSFRADSEIQLRKRNRFDFSLSQFITAVTPKHKSNDDGLDNKDNQLDESDALNPLRHMRDYERRQINSQQSFAAWGEFFVGYLTDLGWPGKRTANSIEYQQRQHWNRLLEQFTGLDNLGIEVGLSTAFKHLQQLAQDSVFHPQTADAPLQILGLLEGSGLRFDQLWIVDMHSQNFPASVAINQLLPAEFQRLHQMPHSLPERELEIANQLLQSYKNNSGRLIVSHPKIRGEEQLDPSPLISDIPLGSHKVLNSHKLFDSPQPHPPWLYQDYQCQLLADQAPPYSPRLETIRGGSNLLKNQSICPFNAFVTHRLKAEPLEEPSQGLSALDRGSLLHEILFRLWGIWKTSATLQALSDQQLQQQLATTIEQTLTEWAPRHPILRGDRFRGLEQQRLEKLLTQWLEEEKLRPPFEVVELESKNSVRFGDLEINLRLDRVDQIGDKLLIIDYKSGAVKESSWSGTRPVDPQLPLYVLASNPRANGCAFAQIKGGKIKFVGSTDSKFLASEKVTGDTDLSQQWAEQIDAWQSALSNLADEFVNGHASVEVYDQTQFGYQDYLLPLNRWSEEADINAEVTGSINTTGISGEPSQ</sequence>
<dbReference type="InterPro" id="IPR027417">
    <property type="entry name" value="P-loop_NTPase"/>
</dbReference>
<dbReference type="InterPro" id="IPR019925">
    <property type="entry name" value="DNA_repair_protein_predicted"/>
</dbReference>
<protein>
    <recommendedName>
        <fullName evidence="1">PD-(D/E)XK endonuclease-like domain-containing protein</fullName>
    </recommendedName>
</protein>